<dbReference type="HAMAP" id="MF_00108">
    <property type="entry name" value="IspD"/>
    <property type="match status" value="1"/>
</dbReference>
<dbReference type="KEGG" id="mme:Marme_1177"/>
<dbReference type="InterPro" id="IPR029044">
    <property type="entry name" value="Nucleotide-diphossugar_trans"/>
</dbReference>
<sequence length="229" mass="25238">MSKKFWVVIPAAGVGRRMQSDCPKQYLDISGKTVLDRTISVFIERKDIEGIAVGIGANDAYWQDSIWAEHSNVHSYVGGSERSETVQNGLSFLLDQHGVTPHQSVLVHDAARPLLPQTALDKILSHDGKFGCILALPCRDTIKQQQQGNATIHSTLDRRLLWQAQTPQCFPVGALKKALEQAVQDGALITDESSAMERLGWQPALIEGDVLNFKITSPDDLMLARAVLR</sequence>
<dbReference type="STRING" id="717774.Marme_1177"/>
<dbReference type="eggNOG" id="COG1211">
    <property type="taxonomic scope" value="Bacteria"/>
</dbReference>
<keyword evidence="6 7" id="KW-0414">Isoprene biosynthesis</keyword>
<feature type="site" description="Positions MEP for the nucleophilic attack" evidence="7">
    <location>
        <position position="214"/>
    </location>
</feature>
<feature type="site" description="Transition state stabilizer" evidence="7">
    <location>
        <position position="24"/>
    </location>
</feature>
<dbReference type="SUPFAM" id="SSF53448">
    <property type="entry name" value="Nucleotide-diphospho-sugar transferases"/>
    <property type="match status" value="1"/>
</dbReference>
<dbReference type="InterPro" id="IPR001228">
    <property type="entry name" value="IspD"/>
</dbReference>
<comment type="function">
    <text evidence="7">Catalyzes the formation of 4-diphosphocytidyl-2-C-methyl-D-erythritol from CTP and 2-C-methyl-D-erythritol 4-phosphate (MEP).</text>
</comment>
<gene>
    <name evidence="7" type="primary">ispD</name>
    <name evidence="8" type="ordered locus">Marme_1177</name>
</gene>
<dbReference type="UniPathway" id="UPA00056">
    <property type="reaction ID" value="UER00093"/>
</dbReference>
<dbReference type="EMBL" id="CP002583">
    <property type="protein sequence ID" value="ADZ90450.1"/>
    <property type="molecule type" value="Genomic_DNA"/>
</dbReference>
<evidence type="ECO:0000256" key="4">
    <source>
        <dbReference type="ARBA" id="ARBA00022679"/>
    </source>
</evidence>
<evidence type="ECO:0000256" key="5">
    <source>
        <dbReference type="ARBA" id="ARBA00022695"/>
    </source>
</evidence>
<dbReference type="InterPro" id="IPR050088">
    <property type="entry name" value="IspD/TarI_cytidylyltransf_bact"/>
</dbReference>
<keyword evidence="5 7" id="KW-0548">Nucleotidyltransferase</keyword>
<feature type="site" description="Positions MEP for the nucleophilic attack" evidence="7">
    <location>
        <position position="158"/>
    </location>
</feature>
<dbReference type="CDD" id="cd02516">
    <property type="entry name" value="CDP-ME_synthetase"/>
    <property type="match status" value="1"/>
</dbReference>
<keyword evidence="9" id="KW-1185">Reference proteome</keyword>
<dbReference type="HOGENOM" id="CLU_061281_3_0_6"/>
<evidence type="ECO:0000256" key="6">
    <source>
        <dbReference type="ARBA" id="ARBA00023229"/>
    </source>
</evidence>
<keyword evidence="4 7" id="KW-0808">Transferase</keyword>
<dbReference type="PATRIC" id="fig|717774.3.peg.1222"/>
<evidence type="ECO:0000313" key="9">
    <source>
        <dbReference type="Proteomes" id="UP000001062"/>
    </source>
</evidence>
<dbReference type="Proteomes" id="UP000001062">
    <property type="component" value="Chromosome"/>
</dbReference>
<dbReference type="NCBIfam" id="TIGR00453">
    <property type="entry name" value="ispD"/>
    <property type="match status" value="1"/>
</dbReference>
<organism evidence="8 9">
    <name type="scientific">Marinomonas mediterranea (strain ATCC 700492 / JCM 21426 / NBRC 103028 / MMB-1)</name>
    <dbReference type="NCBI Taxonomy" id="717774"/>
    <lineage>
        <taxon>Bacteria</taxon>
        <taxon>Pseudomonadati</taxon>
        <taxon>Pseudomonadota</taxon>
        <taxon>Gammaproteobacteria</taxon>
        <taxon>Oceanospirillales</taxon>
        <taxon>Oceanospirillaceae</taxon>
        <taxon>Marinomonas</taxon>
    </lineage>
</organism>
<dbReference type="InterPro" id="IPR034683">
    <property type="entry name" value="IspD/TarI"/>
</dbReference>
<dbReference type="PANTHER" id="PTHR32125:SF4">
    <property type="entry name" value="2-C-METHYL-D-ERYTHRITOL 4-PHOSPHATE CYTIDYLYLTRANSFERASE, CHLOROPLASTIC"/>
    <property type="match status" value="1"/>
</dbReference>
<dbReference type="EC" id="2.7.7.60" evidence="7"/>
<dbReference type="GO" id="GO:0050518">
    <property type="term" value="F:2-C-methyl-D-erythritol 4-phosphate cytidylyltransferase activity"/>
    <property type="evidence" value="ECO:0007669"/>
    <property type="project" value="UniProtKB-UniRule"/>
</dbReference>
<dbReference type="FunFam" id="3.90.550.10:FF:000003">
    <property type="entry name" value="2-C-methyl-D-erythritol 4-phosphate cytidylyltransferase"/>
    <property type="match status" value="1"/>
</dbReference>
<dbReference type="GO" id="GO:0019288">
    <property type="term" value="P:isopentenyl diphosphate biosynthetic process, methylerythritol 4-phosphate pathway"/>
    <property type="evidence" value="ECO:0007669"/>
    <property type="project" value="UniProtKB-UniRule"/>
</dbReference>
<evidence type="ECO:0000256" key="1">
    <source>
        <dbReference type="ARBA" id="ARBA00001282"/>
    </source>
</evidence>
<dbReference type="PANTHER" id="PTHR32125">
    <property type="entry name" value="2-C-METHYL-D-ERYTHRITOL 4-PHOSPHATE CYTIDYLYLTRANSFERASE, CHLOROPLASTIC"/>
    <property type="match status" value="1"/>
</dbReference>
<accession>F2JUN5</accession>
<name>F2JUN5_MARM1</name>
<dbReference type="OrthoDB" id="9806837at2"/>
<dbReference type="RefSeq" id="WP_013660355.1">
    <property type="nucleotide sequence ID" value="NC_015276.1"/>
</dbReference>
<comment type="similarity">
    <text evidence="3 7">Belongs to the IspD/TarI cytidylyltransferase family. IspD subfamily.</text>
</comment>
<protein>
    <recommendedName>
        <fullName evidence="7">2-C-methyl-D-erythritol 4-phosphate cytidylyltransferase</fullName>
        <ecNumber evidence="7">2.7.7.60</ecNumber>
    </recommendedName>
    <alternativeName>
        <fullName evidence="7">4-diphosphocytidyl-2C-methyl-D-erythritol synthase</fullName>
    </alternativeName>
    <alternativeName>
        <fullName evidence="7">MEP cytidylyltransferase</fullName>
        <shortName evidence="7">MCT</shortName>
    </alternativeName>
</protein>
<comment type="catalytic activity">
    <reaction evidence="1 7">
        <text>2-C-methyl-D-erythritol 4-phosphate + CTP + H(+) = 4-CDP-2-C-methyl-D-erythritol + diphosphate</text>
        <dbReference type="Rhea" id="RHEA:13429"/>
        <dbReference type="ChEBI" id="CHEBI:15378"/>
        <dbReference type="ChEBI" id="CHEBI:33019"/>
        <dbReference type="ChEBI" id="CHEBI:37563"/>
        <dbReference type="ChEBI" id="CHEBI:57823"/>
        <dbReference type="ChEBI" id="CHEBI:58262"/>
        <dbReference type="EC" id="2.7.7.60"/>
    </reaction>
</comment>
<dbReference type="AlphaFoldDB" id="F2JUN5"/>
<comment type="pathway">
    <text evidence="2 7">Isoprenoid biosynthesis; isopentenyl diphosphate biosynthesis via DXP pathway; isopentenyl diphosphate from 1-deoxy-D-xylulose 5-phosphate: step 2/6.</text>
</comment>
<evidence type="ECO:0000256" key="2">
    <source>
        <dbReference type="ARBA" id="ARBA00004787"/>
    </source>
</evidence>
<evidence type="ECO:0000313" key="8">
    <source>
        <dbReference type="EMBL" id="ADZ90450.1"/>
    </source>
</evidence>
<proteinExistence type="inferred from homology"/>
<dbReference type="Pfam" id="PF01128">
    <property type="entry name" value="IspD"/>
    <property type="match status" value="1"/>
</dbReference>
<feature type="site" description="Transition state stabilizer" evidence="7">
    <location>
        <position position="17"/>
    </location>
</feature>
<reference evidence="8 9" key="1">
    <citation type="journal article" date="2012" name="Stand. Genomic Sci.">
        <title>Complete genome sequence of the melanogenic marine bacterium Marinomonas mediterranea type strain (MMB-1(T)).</title>
        <authorList>
            <person name="Lucas-Elio P."/>
            <person name="Goodwin L."/>
            <person name="Woyke T."/>
            <person name="Pitluck S."/>
            <person name="Nolan M."/>
            <person name="Kyrpides N.C."/>
            <person name="Detter J.C."/>
            <person name="Copeland A."/>
            <person name="Teshima H."/>
            <person name="Bruce D."/>
            <person name="Detter C."/>
            <person name="Tapia R."/>
            <person name="Han S."/>
            <person name="Land M.L."/>
            <person name="Ivanova N."/>
            <person name="Mikhailova N."/>
            <person name="Johnston A.W."/>
            <person name="Sanchez-Amat A."/>
        </authorList>
    </citation>
    <scope>NUCLEOTIDE SEQUENCE [LARGE SCALE GENOMIC DNA]</scope>
    <source>
        <strain evidence="9">ATCC 700492 / JCM 21426 / NBRC 103028 / MMB-1</strain>
    </source>
</reference>
<evidence type="ECO:0000256" key="7">
    <source>
        <dbReference type="HAMAP-Rule" id="MF_00108"/>
    </source>
</evidence>
<dbReference type="Gene3D" id="3.90.550.10">
    <property type="entry name" value="Spore Coat Polysaccharide Biosynthesis Protein SpsA, Chain A"/>
    <property type="match status" value="1"/>
</dbReference>
<evidence type="ECO:0000256" key="3">
    <source>
        <dbReference type="ARBA" id="ARBA00009789"/>
    </source>
</evidence>
<dbReference type="PROSITE" id="PS01295">
    <property type="entry name" value="ISPD"/>
    <property type="match status" value="1"/>
</dbReference>
<dbReference type="InterPro" id="IPR018294">
    <property type="entry name" value="ISPD_synthase_CS"/>
</dbReference>